<dbReference type="SUPFAM" id="SSF55347">
    <property type="entry name" value="Glyceraldehyde-3-phosphate dehydrogenase-like, C-terminal domain"/>
    <property type="match status" value="1"/>
</dbReference>
<keyword evidence="2" id="KW-0028">Amino-acid biosynthesis</keyword>
<accession>A0A382PB67</accession>
<dbReference type="InterPro" id="IPR000706">
    <property type="entry name" value="AGPR_type-1"/>
</dbReference>
<dbReference type="GO" id="GO:0070401">
    <property type="term" value="F:NADP+ binding"/>
    <property type="evidence" value="ECO:0007669"/>
    <property type="project" value="InterPro"/>
</dbReference>
<dbReference type="CDD" id="cd23934">
    <property type="entry name" value="AGPR_1_C"/>
    <property type="match status" value="1"/>
</dbReference>
<name>A0A382PB67_9ZZZZ</name>
<evidence type="ECO:0000256" key="2">
    <source>
        <dbReference type="ARBA" id="ARBA00022605"/>
    </source>
</evidence>
<keyword evidence="3" id="KW-0521">NADP</keyword>
<dbReference type="InterPro" id="IPR050085">
    <property type="entry name" value="AGPR"/>
</dbReference>
<dbReference type="InterPro" id="IPR036291">
    <property type="entry name" value="NAD(P)-bd_dom_sf"/>
</dbReference>
<dbReference type="SMART" id="SM00859">
    <property type="entry name" value="Semialdhyde_dh"/>
    <property type="match status" value="1"/>
</dbReference>
<evidence type="ECO:0000256" key="5">
    <source>
        <dbReference type="ARBA" id="ARBA00029440"/>
    </source>
</evidence>
<keyword evidence="4" id="KW-0560">Oxidoreductase</keyword>
<comment type="pathway">
    <text evidence="5">Amino-acid biosynthesis.</text>
</comment>
<feature type="domain" description="Semialdehyde dehydrogenase NAD-binding" evidence="6">
    <location>
        <begin position="2"/>
        <end position="136"/>
    </location>
</feature>
<organism evidence="7">
    <name type="scientific">marine metagenome</name>
    <dbReference type="NCBI Taxonomy" id="408172"/>
    <lineage>
        <taxon>unclassified sequences</taxon>
        <taxon>metagenomes</taxon>
        <taxon>ecological metagenomes</taxon>
    </lineage>
</organism>
<dbReference type="EMBL" id="UINC01106165">
    <property type="protein sequence ID" value="SVC70633.1"/>
    <property type="molecule type" value="Genomic_DNA"/>
</dbReference>
<gene>
    <name evidence="7" type="ORF">METZ01_LOCUS323487</name>
</gene>
<feature type="non-terminal residue" evidence="7">
    <location>
        <position position="1"/>
    </location>
</feature>
<protein>
    <recommendedName>
        <fullName evidence="6">Semialdehyde dehydrogenase NAD-binding domain-containing protein</fullName>
    </recommendedName>
</protein>
<evidence type="ECO:0000256" key="3">
    <source>
        <dbReference type="ARBA" id="ARBA00022857"/>
    </source>
</evidence>
<keyword evidence="1" id="KW-0055">Arginine biosynthesis</keyword>
<evidence type="ECO:0000256" key="4">
    <source>
        <dbReference type="ARBA" id="ARBA00023002"/>
    </source>
</evidence>
<dbReference type="Pfam" id="PF01118">
    <property type="entry name" value="Semialdhyde_dh"/>
    <property type="match status" value="1"/>
</dbReference>
<dbReference type="PANTHER" id="PTHR32338:SF10">
    <property type="entry name" value="N-ACETYL-GAMMA-GLUTAMYL-PHOSPHATE REDUCTASE, CHLOROPLASTIC-RELATED"/>
    <property type="match status" value="1"/>
</dbReference>
<reference evidence="7" key="1">
    <citation type="submission" date="2018-05" db="EMBL/GenBank/DDBJ databases">
        <authorList>
            <person name="Lanie J.A."/>
            <person name="Ng W.-L."/>
            <person name="Kazmierczak K.M."/>
            <person name="Andrzejewski T.M."/>
            <person name="Davidsen T.M."/>
            <person name="Wayne K.J."/>
            <person name="Tettelin H."/>
            <person name="Glass J.I."/>
            <person name="Rusch D."/>
            <person name="Podicherti R."/>
            <person name="Tsui H.-C.T."/>
            <person name="Winkler M.E."/>
        </authorList>
    </citation>
    <scope>NUCLEOTIDE SEQUENCE</scope>
</reference>
<dbReference type="PROSITE" id="PS01224">
    <property type="entry name" value="ARGC"/>
    <property type="match status" value="1"/>
</dbReference>
<dbReference type="InterPro" id="IPR023013">
    <property type="entry name" value="AGPR_AS"/>
</dbReference>
<dbReference type="Pfam" id="PF22698">
    <property type="entry name" value="Semialdhyde_dhC_1"/>
    <property type="match status" value="1"/>
</dbReference>
<dbReference type="GO" id="GO:0006526">
    <property type="term" value="P:L-arginine biosynthetic process"/>
    <property type="evidence" value="ECO:0007669"/>
    <property type="project" value="UniProtKB-KW"/>
</dbReference>
<dbReference type="GO" id="GO:0003942">
    <property type="term" value="F:N-acetyl-gamma-glutamyl-phosphate reductase activity"/>
    <property type="evidence" value="ECO:0007669"/>
    <property type="project" value="InterPro"/>
</dbReference>
<proteinExistence type="inferred from homology"/>
<dbReference type="PANTHER" id="PTHR32338">
    <property type="entry name" value="N-ACETYL-GAMMA-GLUTAMYL-PHOSPHATE REDUCTASE, CHLOROPLASTIC-RELATED-RELATED"/>
    <property type="match status" value="1"/>
</dbReference>
<evidence type="ECO:0000256" key="1">
    <source>
        <dbReference type="ARBA" id="ARBA00022571"/>
    </source>
</evidence>
<dbReference type="Gene3D" id="3.40.50.720">
    <property type="entry name" value="NAD(P)-binding Rossmann-like Domain"/>
    <property type="match status" value="1"/>
</dbReference>
<evidence type="ECO:0000259" key="6">
    <source>
        <dbReference type="SMART" id="SM00859"/>
    </source>
</evidence>
<dbReference type="HAMAP" id="MF_00150">
    <property type="entry name" value="ArgC_type1"/>
    <property type="match status" value="1"/>
</dbReference>
<dbReference type="InterPro" id="IPR000534">
    <property type="entry name" value="Semialdehyde_DH_NAD-bd"/>
</dbReference>
<dbReference type="NCBIfam" id="TIGR01850">
    <property type="entry name" value="argC"/>
    <property type="match status" value="1"/>
</dbReference>
<evidence type="ECO:0000313" key="7">
    <source>
        <dbReference type="EMBL" id="SVC70633.1"/>
    </source>
</evidence>
<dbReference type="SUPFAM" id="SSF51735">
    <property type="entry name" value="NAD(P)-binding Rossmann-fold domains"/>
    <property type="match status" value="1"/>
</dbReference>
<sequence>VKVGIINVTGYAGIELARILLQHGEIEISGVTGRSTVGKKLAEVYPQMWALDLTITDELTDSADIVFSALPHVSSAERLAPLVRQGVKAVDISGDFRLKEKGEYEVWYKSDHAAPDLLQEAVYGLPELNRDEVRLANLVANPGCYPTAALLALAPAVAAGIIEPDIIVDAKSGVSGAGRKSQVEYSYSEVNESINAYSLDGHRHQPEIGQELGRLDEAFRSQITFLPHLVPMTRGLLASCYAPIKRSALGIDLQSAVMDVYSDFYKDEPFVHIGNNPPATKHTVGSNF</sequence>
<dbReference type="AlphaFoldDB" id="A0A382PB67"/>
<dbReference type="Gene3D" id="3.30.360.10">
    <property type="entry name" value="Dihydrodipicolinate Reductase, domain 2"/>
    <property type="match status" value="1"/>
</dbReference>
<dbReference type="CDD" id="cd17895">
    <property type="entry name" value="AGPR_1_N"/>
    <property type="match status" value="1"/>
</dbReference>
<dbReference type="GO" id="GO:0051287">
    <property type="term" value="F:NAD binding"/>
    <property type="evidence" value="ECO:0007669"/>
    <property type="project" value="InterPro"/>
</dbReference>
<feature type="non-terminal residue" evidence="7">
    <location>
        <position position="288"/>
    </location>
</feature>
<dbReference type="InterPro" id="IPR058924">
    <property type="entry name" value="AGPR_dimerisation_dom"/>
</dbReference>